<sequence length="180" mass="19559">MYLFSNLNIPAEGLSAALIAMDVLSECARENSSKSAVSVRPHCRKRYIWALIYVLSAFSSSSTNICKQKRKQAPAPISLPTAPHNIFRDCIYNPLQRHLPRTGLSAGNESSFHIPKHTQQHNTTFPSRSRFSAPESQLRPVSSGPAARDRTSTSTSTSTSDPAPAGLSALGTSDSRLAFE</sequence>
<reference evidence="2" key="1">
    <citation type="submission" date="2021-01" db="EMBL/GenBank/DDBJ databases">
        <title>Chromosome-level genome assembly of a human fungal pathogen reveals clustering of transcriptionally co-regulated genes.</title>
        <authorList>
            <person name="Voorhies M."/>
            <person name="Cohen S."/>
            <person name="Shea T.P."/>
            <person name="Petrus S."/>
            <person name="Munoz J.F."/>
            <person name="Poplawski S."/>
            <person name="Goldman W.E."/>
            <person name="Michael T."/>
            <person name="Cuomo C.A."/>
            <person name="Sil A."/>
            <person name="Beyhan S."/>
        </authorList>
    </citation>
    <scope>NUCLEOTIDE SEQUENCE</scope>
    <source>
        <strain evidence="2">WU24</strain>
    </source>
</reference>
<evidence type="ECO:0000256" key="1">
    <source>
        <dbReference type="SAM" id="MobiDB-lite"/>
    </source>
</evidence>
<feature type="region of interest" description="Disordered" evidence="1">
    <location>
        <begin position="102"/>
        <end position="180"/>
    </location>
</feature>
<organism evidence="2 3">
    <name type="scientific">Ajellomyces capsulatus</name>
    <name type="common">Darling's disease fungus</name>
    <name type="synonym">Histoplasma capsulatum</name>
    <dbReference type="NCBI Taxonomy" id="5037"/>
    <lineage>
        <taxon>Eukaryota</taxon>
        <taxon>Fungi</taxon>
        <taxon>Dikarya</taxon>
        <taxon>Ascomycota</taxon>
        <taxon>Pezizomycotina</taxon>
        <taxon>Eurotiomycetes</taxon>
        <taxon>Eurotiomycetidae</taxon>
        <taxon>Onygenales</taxon>
        <taxon>Ajellomycetaceae</taxon>
        <taxon>Histoplasma</taxon>
    </lineage>
</organism>
<dbReference type="EMBL" id="CP069116">
    <property type="protein sequence ID" value="QSS66735.1"/>
    <property type="molecule type" value="Genomic_DNA"/>
</dbReference>
<evidence type="ECO:0000313" key="3">
    <source>
        <dbReference type="Proteomes" id="UP000663671"/>
    </source>
</evidence>
<dbReference type="AlphaFoldDB" id="A0A8A1MLN4"/>
<dbReference type="VEuPathDB" id="FungiDB:I7I51_02944"/>
<accession>A0A8A1MLN4</accession>
<proteinExistence type="predicted"/>
<feature type="compositionally biased region" description="Polar residues" evidence="1">
    <location>
        <begin position="120"/>
        <end position="130"/>
    </location>
</feature>
<feature type="compositionally biased region" description="Polar residues" evidence="1">
    <location>
        <begin position="170"/>
        <end position="180"/>
    </location>
</feature>
<dbReference type="Proteomes" id="UP000663671">
    <property type="component" value="Chromosome 6"/>
</dbReference>
<name>A0A8A1MLN4_AJECA</name>
<protein>
    <submittedName>
        <fullName evidence="2">Uncharacterized protein</fullName>
    </submittedName>
</protein>
<gene>
    <name evidence="2" type="ORF">I7I51_02944</name>
</gene>
<evidence type="ECO:0000313" key="2">
    <source>
        <dbReference type="EMBL" id="QSS66735.1"/>
    </source>
</evidence>